<keyword evidence="1 2" id="KW-0732">Signal</keyword>
<keyword evidence="5" id="KW-1185">Reference proteome</keyword>
<dbReference type="Gene3D" id="2.60.40.1080">
    <property type="match status" value="2"/>
</dbReference>
<feature type="domain" description="SLH" evidence="3">
    <location>
        <begin position="163"/>
        <end position="223"/>
    </location>
</feature>
<evidence type="ECO:0000256" key="1">
    <source>
        <dbReference type="ARBA" id="ARBA00022729"/>
    </source>
</evidence>
<evidence type="ECO:0000259" key="3">
    <source>
        <dbReference type="PROSITE" id="PS51272"/>
    </source>
</evidence>
<gene>
    <name evidence="4" type="ORF">DKZ56_15160</name>
</gene>
<accession>A0A4P6UXF8</accession>
<reference evidence="4 5" key="1">
    <citation type="submission" date="2019-02" db="EMBL/GenBank/DDBJ databases">
        <title>Ureibacillus thermophilus.</title>
        <authorList>
            <person name="Sunny J.S."/>
            <person name="Natarajan A."/>
            <person name="Saleena L.M."/>
        </authorList>
    </citation>
    <scope>NUCLEOTIDE SEQUENCE [LARGE SCALE GENOMIC DNA]</scope>
    <source>
        <strain evidence="4 5">LM102</strain>
    </source>
</reference>
<dbReference type="InterPro" id="IPR008964">
    <property type="entry name" value="Invasin/intimin_cell_adhesion"/>
</dbReference>
<dbReference type="KEGG" id="uth:DKZ56_15160"/>
<dbReference type="PROSITE" id="PS51272">
    <property type="entry name" value="SLH"/>
    <property type="match status" value="2"/>
</dbReference>
<evidence type="ECO:0000313" key="5">
    <source>
        <dbReference type="Proteomes" id="UP000291151"/>
    </source>
</evidence>
<evidence type="ECO:0000256" key="2">
    <source>
        <dbReference type="SAM" id="SignalP"/>
    </source>
</evidence>
<dbReference type="Gene3D" id="2.60.40.1220">
    <property type="match status" value="1"/>
</dbReference>
<feature type="signal peptide" evidence="2">
    <location>
        <begin position="1"/>
        <end position="26"/>
    </location>
</feature>
<dbReference type="AlphaFoldDB" id="A0A4P6UXF8"/>
<dbReference type="EMBL" id="CP036528">
    <property type="protein sequence ID" value="QBK27036.1"/>
    <property type="molecule type" value="Genomic_DNA"/>
</dbReference>
<dbReference type="SUPFAM" id="SSF49373">
    <property type="entry name" value="Invasin/intimin cell-adhesion fragments"/>
    <property type="match status" value="2"/>
</dbReference>
<proteinExistence type="predicted"/>
<dbReference type="InterPro" id="IPR014755">
    <property type="entry name" value="Cu-Rt/internalin_Ig-like"/>
</dbReference>
<name>A0A4P6UXF8_9BACL</name>
<dbReference type="InterPro" id="IPR001119">
    <property type="entry name" value="SLH_dom"/>
</dbReference>
<protein>
    <submittedName>
        <fullName evidence="4">S-layer homology domain-containing protein</fullName>
    </submittedName>
</protein>
<dbReference type="RefSeq" id="WP_208650710.1">
    <property type="nucleotide sequence ID" value="NZ_CP036528.1"/>
</dbReference>
<feature type="domain" description="SLH" evidence="3">
    <location>
        <begin position="25"/>
        <end position="88"/>
    </location>
</feature>
<organism evidence="4 5">
    <name type="scientific">Ureibacillus thermophilus</name>
    <dbReference type="NCBI Taxonomy" id="367743"/>
    <lineage>
        <taxon>Bacteria</taxon>
        <taxon>Bacillati</taxon>
        <taxon>Bacillota</taxon>
        <taxon>Bacilli</taxon>
        <taxon>Bacillales</taxon>
        <taxon>Caryophanaceae</taxon>
        <taxon>Ureibacillus</taxon>
    </lineage>
</organism>
<feature type="chain" id="PRO_5020724909" evidence="2">
    <location>
        <begin position="27"/>
        <end position="870"/>
    </location>
</feature>
<evidence type="ECO:0000313" key="4">
    <source>
        <dbReference type="EMBL" id="QBK27036.1"/>
    </source>
</evidence>
<dbReference type="Pfam" id="PF00395">
    <property type="entry name" value="SLH"/>
    <property type="match status" value="2"/>
</dbReference>
<sequence length="870" mass="93593">MSYKKFLSSAATATLVASAIVPAASAATFTDVTDDNSHKVAIETLSEMGIVKGYEDGTYKPEKQLLRSNVVKMIGRWLETEGYTIPEDWNTNQRFLDLPVDFPDQELVKYAALVMDQGVFTGSNKKLLHNTNMTRSQIALVLNRVYEKLYGVSLVDLAEDIEDEVIEDMDEVFEDRKAAVQALRDLKISNVRKFQPNAPVTRAQFASFIYRTLQLNESDTETYTTEVKSVAAINVNTLQVEFTNAILNEASNLQQVKVYEKESGKALDSLTYTLSEDGKTLTITNNGFFNGEYEVVVPNDTVQAVKGFVTGYQQTVKVEAGVQTVQALTTTIDRNAKEAVLEFAINGSNEPASLAKLQEAGYQVEFQATKAVFADSSKTSATGVLAVKNQDFKYKVVIFKDGEVVAESAVVEVKSLDYSKVPTEITSFELQNDGVVLTSNVLTLNDAAPKIANVKGTLKNGKVDQPLSDITYSSSNPGVALIKADGTIELLSAGTTTFTIKAGDVQKSVTVEVKDATRTATTVTANTNEVKLVNGASTTVALTVKDQFGDPLKGYEIVGDAPVTVSTEETTPTAIATVAKNAETHGKVVTDEKGEAVVKVTALPANAKGVGNFAIKEGTTTLFTLPITVDEVGEVAYRKLELVDGEDLILDLNPLEKDQTLKVAYNQYNKAGYLIGKETLGDNKTYQIKSSDTNVITVSSNGTVTAVGTGTAKVQIFEGGIKVDELTVTVINTNPTLSTVTFNNDLKVTSSEAVTLDQWIKSVELTKDVEVSFDVNGSNDKEIIVYVETSSKANGYTVGSDILLGTISIASVDFALSGFDRVDSAKTYNLTDIQTSFSRGNNGQVVLVVKKAGSASALASTTVDVKVPAE</sequence>
<dbReference type="Proteomes" id="UP000291151">
    <property type="component" value="Chromosome"/>
</dbReference>